<comment type="function">
    <text evidence="4">5'-3' exonuclease acting preferentially on double-stranded DNA.</text>
</comment>
<sequence>MKRPKLLLIDGMALLFRAFYATAPSGQFMINGRGVPTNGVQGFLRHLLIAIEAVQPSYVAVCWDTGKKTFRHELFDGYKANRSAPPIEMLPQFDLARSMTDAFGIPNVGVAGYEADDCIGTLSRTLHQKIDIRIVTGDRDLLQLLAPHVHVRLLQKGYGNYHRFTETLFQEVMGITPEQFIDVKALMGDASDGYPGVHGIGEKTALKLIKQFGSLDALLGKLDEIPAGQQKKIVADTDMLLLSRRLAAIHCSVPIDFEMGEAAYHGVPESFVERVHDEEMKLVQLDLRQRHHLDNLRATGNFPH</sequence>
<gene>
    <name evidence="8" type="ORF">JOC27_001630</name>
</gene>
<dbReference type="Proteomes" id="UP000823201">
    <property type="component" value="Unassembled WGS sequence"/>
</dbReference>
<evidence type="ECO:0000256" key="5">
    <source>
        <dbReference type="ARBA" id="ARBA00050026"/>
    </source>
</evidence>
<evidence type="ECO:0000256" key="1">
    <source>
        <dbReference type="ARBA" id="ARBA00022722"/>
    </source>
</evidence>
<dbReference type="Gene3D" id="1.10.150.20">
    <property type="entry name" value="5' to 3' exonuclease, C-terminal subdomain"/>
    <property type="match status" value="1"/>
</dbReference>
<proteinExistence type="predicted"/>
<dbReference type="SUPFAM" id="SSF47807">
    <property type="entry name" value="5' to 3' exonuclease, C-terminal subdomain"/>
    <property type="match status" value="1"/>
</dbReference>
<evidence type="ECO:0000259" key="7">
    <source>
        <dbReference type="SMART" id="SM00475"/>
    </source>
</evidence>
<keyword evidence="1" id="KW-0540">Nuclease</keyword>
<dbReference type="InterPro" id="IPR020046">
    <property type="entry name" value="5-3_exonucl_a-hlix_arch_N"/>
</dbReference>
<feature type="signal peptide" evidence="6">
    <location>
        <begin position="1"/>
        <end position="23"/>
    </location>
</feature>
<evidence type="ECO:0000256" key="3">
    <source>
        <dbReference type="ARBA" id="ARBA00023125"/>
    </source>
</evidence>
<dbReference type="EMBL" id="JAFBEV010000013">
    <property type="protein sequence ID" value="MBM7658177.1"/>
    <property type="molecule type" value="Genomic_DNA"/>
</dbReference>
<dbReference type="InterPro" id="IPR038969">
    <property type="entry name" value="FEN"/>
</dbReference>
<feature type="chain" id="PRO_5047211441" description="5'-3' exonuclease" evidence="6">
    <location>
        <begin position="24"/>
        <end position="304"/>
    </location>
</feature>
<protein>
    <recommendedName>
        <fullName evidence="5">5'-3' exonuclease</fullName>
    </recommendedName>
</protein>
<dbReference type="CDD" id="cd09859">
    <property type="entry name" value="PIN_53EXO"/>
    <property type="match status" value="1"/>
</dbReference>
<keyword evidence="9" id="KW-1185">Reference proteome</keyword>
<comment type="caution">
    <text evidence="8">The sequence shown here is derived from an EMBL/GenBank/DDBJ whole genome shotgun (WGS) entry which is preliminary data.</text>
</comment>
<dbReference type="Pfam" id="PF01367">
    <property type="entry name" value="5_3_exonuc"/>
    <property type="match status" value="1"/>
</dbReference>
<feature type="domain" description="5'-3' exonuclease" evidence="7">
    <location>
        <begin position="2"/>
        <end position="265"/>
    </location>
</feature>
<dbReference type="SUPFAM" id="SSF88723">
    <property type="entry name" value="PIN domain-like"/>
    <property type="match status" value="1"/>
</dbReference>
<dbReference type="InterPro" id="IPR020045">
    <property type="entry name" value="DNA_polI_H3TH"/>
</dbReference>
<organism evidence="8 9">
    <name type="scientific">Sporolactobacillus spathodeae</name>
    <dbReference type="NCBI Taxonomy" id="1465502"/>
    <lineage>
        <taxon>Bacteria</taxon>
        <taxon>Bacillati</taxon>
        <taxon>Bacillota</taxon>
        <taxon>Bacilli</taxon>
        <taxon>Bacillales</taxon>
        <taxon>Sporolactobacillaceae</taxon>
        <taxon>Sporolactobacillus</taxon>
    </lineage>
</organism>
<evidence type="ECO:0000256" key="6">
    <source>
        <dbReference type="SAM" id="SignalP"/>
    </source>
</evidence>
<name>A0ABS2Q8R6_9BACL</name>
<dbReference type="InterPro" id="IPR002421">
    <property type="entry name" value="5-3_exonuclease"/>
</dbReference>
<dbReference type="SMART" id="SM00279">
    <property type="entry name" value="HhH2"/>
    <property type="match status" value="1"/>
</dbReference>
<dbReference type="InterPro" id="IPR036279">
    <property type="entry name" value="5-3_exonuclease_C_sf"/>
</dbReference>
<dbReference type="InterPro" id="IPR008918">
    <property type="entry name" value="HhH2"/>
</dbReference>
<keyword evidence="6" id="KW-0732">Signal</keyword>
<evidence type="ECO:0000313" key="8">
    <source>
        <dbReference type="EMBL" id="MBM7658177.1"/>
    </source>
</evidence>
<accession>A0ABS2Q8R6</accession>
<dbReference type="PANTHER" id="PTHR42646:SF2">
    <property type="entry name" value="5'-3' EXONUCLEASE FAMILY PROTEIN"/>
    <property type="match status" value="1"/>
</dbReference>
<keyword evidence="8" id="KW-0269">Exonuclease</keyword>
<dbReference type="RefSeq" id="WP_205006746.1">
    <property type="nucleotide sequence ID" value="NZ_CBCRXA010000012.1"/>
</dbReference>
<dbReference type="InterPro" id="IPR029060">
    <property type="entry name" value="PIN-like_dom_sf"/>
</dbReference>
<keyword evidence="2" id="KW-0378">Hydrolase</keyword>
<dbReference type="SMART" id="SM00475">
    <property type="entry name" value="53EXOc"/>
    <property type="match status" value="1"/>
</dbReference>
<evidence type="ECO:0000256" key="2">
    <source>
        <dbReference type="ARBA" id="ARBA00022801"/>
    </source>
</evidence>
<dbReference type="CDD" id="cd09898">
    <property type="entry name" value="H3TH_53EXO"/>
    <property type="match status" value="1"/>
</dbReference>
<dbReference type="PANTHER" id="PTHR42646">
    <property type="entry name" value="FLAP ENDONUCLEASE XNI"/>
    <property type="match status" value="1"/>
</dbReference>
<evidence type="ECO:0000313" key="9">
    <source>
        <dbReference type="Proteomes" id="UP000823201"/>
    </source>
</evidence>
<reference evidence="8 9" key="1">
    <citation type="submission" date="2021-01" db="EMBL/GenBank/DDBJ databases">
        <title>Genomic Encyclopedia of Type Strains, Phase IV (KMG-IV): sequencing the most valuable type-strain genomes for metagenomic binning, comparative biology and taxonomic classification.</title>
        <authorList>
            <person name="Goeker M."/>
        </authorList>
    </citation>
    <scope>NUCLEOTIDE SEQUENCE [LARGE SCALE GENOMIC DNA]</scope>
    <source>
        <strain evidence="8 9">DSM 100968</strain>
    </source>
</reference>
<dbReference type="Gene3D" id="3.40.50.1010">
    <property type="entry name" value="5'-nuclease"/>
    <property type="match status" value="1"/>
</dbReference>
<dbReference type="GO" id="GO:0004527">
    <property type="term" value="F:exonuclease activity"/>
    <property type="evidence" value="ECO:0007669"/>
    <property type="project" value="UniProtKB-KW"/>
</dbReference>
<evidence type="ECO:0000256" key="4">
    <source>
        <dbReference type="ARBA" id="ARBA00049957"/>
    </source>
</evidence>
<keyword evidence="3" id="KW-0238">DNA-binding</keyword>
<dbReference type="Pfam" id="PF02739">
    <property type="entry name" value="5_3_exonuc_N"/>
    <property type="match status" value="1"/>
</dbReference>